<evidence type="ECO:0000313" key="1">
    <source>
        <dbReference type="EMBL" id="KDP25944.1"/>
    </source>
</evidence>
<keyword evidence="2" id="KW-1185">Reference proteome</keyword>
<gene>
    <name evidence="1" type="ORF">JCGZ_22849</name>
</gene>
<protein>
    <submittedName>
        <fullName evidence="1">Uncharacterized protein</fullName>
    </submittedName>
</protein>
<sequence>MTITPIDFAAITGYCLEDSQWSLMTRCGHCTVQACETGCHQAVQLGATALSYLYYSMDLCIRGEHLKVGCKPTIEGGVNVRILPRGRAWRYNRRYSHTNSDIGMFQQLLNGLSLDRIERHPWGDVADFPDFVQVPVVHQHKRLLLSSLFYDMNYLGERRVRRGFEPRDSDTAAVVGTPEHGPGSSLSFILDRTDRFAQGMLEIHLVSTYRMSPPGCTHVSIDDYNKRVDMAPPANRGRGMQSGGHAGRGAGCNLFIVEQTEESDSEDLEETASNIS</sequence>
<dbReference type="EMBL" id="KK914952">
    <property type="protein sequence ID" value="KDP25944.1"/>
    <property type="molecule type" value="Genomic_DNA"/>
</dbReference>
<name>A0A067K2A6_JATCU</name>
<reference evidence="1 2" key="1">
    <citation type="journal article" date="2014" name="PLoS ONE">
        <title>Global Analysis of Gene Expression Profiles in Physic Nut (Jatropha curcas L.) Seedlings Exposed to Salt Stress.</title>
        <authorList>
            <person name="Zhang L."/>
            <person name="Zhang C."/>
            <person name="Wu P."/>
            <person name="Chen Y."/>
            <person name="Li M."/>
            <person name="Jiang H."/>
            <person name="Wu G."/>
        </authorList>
    </citation>
    <scope>NUCLEOTIDE SEQUENCE [LARGE SCALE GENOMIC DNA]</scope>
    <source>
        <strain evidence="2">cv. GZQX0401</strain>
        <tissue evidence="1">Young leaves</tissue>
    </source>
</reference>
<organism evidence="1 2">
    <name type="scientific">Jatropha curcas</name>
    <name type="common">Barbados nut</name>
    <dbReference type="NCBI Taxonomy" id="180498"/>
    <lineage>
        <taxon>Eukaryota</taxon>
        <taxon>Viridiplantae</taxon>
        <taxon>Streptophyta</taxon>
        <taxon>Embryophyta</taxon>
        <taxon>Tracheophyta</taxon>
        <taxon>Spermatophyta</taxon>
        <taxon>Magnoliopsida</taxon>
        <taxon>eudicotyledons</taxon>
        <taxon>Gunneridae</taxon>
        <taxon>Pentapetalae</taxon>
        <taxon>rosids</taxon>
        <taxon>fabids</taxon>
        <taxon>Malpighiales</taxon>
        <taxon>Euphorbiaceae</taxon>
        <taxon>Crotonoideae</taxon>
        <taxon>Jatropheae</taxon>
        <taxon>Jatropha</taxon>
    </lineage>
</organism>
<proteinExistence type="predicted"/>
<dbReference type="AlphaFoldDB" id="A0A067K2A6"/>
<evidence type="ECO:0000313" key="2">
    <source>
        <dbReference type="Proteomes" id="UP000027138"/>
    </source>
</evidence>
<dbReference type="Proteomes" id="UP000027138">
    <property type="component" value="Unassembled WGS sequence"/>
</dbReference>
<accession>A0A067K2A6</accession>